<dbReference type="Pfam" id="PF13556">
    <property type="entry name" value="HTH_30"/>
    <property type="match status" value="1"/>
</dbReference>
<dbReference type="Pfam" id="PF14361">
    <property type="entry name" value="RsbRD_N"/>
    <property type="match status" value="1"/>
</dbReference>
<dbReference type="Proteomes" id="UP000069443">
    <property type="component" value="Unassembled WGS sequence"/>
</dbReference>
<sequence>MTRGADGHGDWIRALHADVCGVQRSHAPRAAAAAVPVLGEPLTAWGIELAARVHDKVRVELPDANLSAGGYASAAVEASVLALLTGLVTGRAFATPAEARDHVRWSARQGMALDTVLRVIWQSHTGAQDQLVDAMTKAVPAEQLAYEVKRVSSRLLETVTTMVGDLSVVFEHERTAWGRHRSATIRHHIDCLVETGQLRAGAEAELGIRLGDHHVAALLWPVGAAIDRGWTADIPAWGEMVRGKLNAATTLVMPLTNGSTEVVWSSALAPQTAQLTHITPPADIAVAFGVCAPGAAGLRDAVVEARWIADALRTSTSTRVWTYDQHGVLALMATDPDACRRFVRHTLAGLSGGSPRMQLMRETLLAYLDHQGSRNAAAQQLNIAATTVAYRVRQAQQLLGPHATDNRTALIVALMLAIHYPQLAE</sequence>
<reference evidence="4" key="2">
    <citation type="submission" date="2016-02" db="EMBL/GenBank/DDBJ databases">
        <title>Draft genome sequence of five rapidly growing Mycobacterium species.</title>
        <authorList>
            <person name="Katahira K."/>
            <person name="Gotou Y."/>
            <person name="Iida K."/>
            <person name="Ogura Y."/>
            <person name="Hayashi T."/>
        </authorList>
    </citation>
    <scope>NUCLEOTIDE SEQUENCE [LARGE SCALE GENOMIC DNA]</scope>
    <source>
        <strain evidence="4">JCM15298</strain>
    </source>
</reference>
<evidence type="ECO:0000313" key="4">
    <source>
        <dbReference type="Proteomes" id="UP000069443"/>
    </source>
</evidence>
<proteinExistence type="predicted"/>
<gene>
    <name evidence="3" type="ORF">RMCC_0632</name>
</gene>
<evidence type="ECO:0000313" key="3">
    <source>
        <dbReference type="EMBL" id="GAS93666.1"/>
    </source>
</evidence>
<evidence type="ECO:0000259" key="2">
    <source>
        <dbReference type="Pfam" id="PF14361"/>
    </source>
</evidence>
<comment type="caution">
    <text evidence="3">The sequence shown here is derived from an EMBL/GenBank/DDBJ whole genome shotgun (WGS) entry which is preliminary data.</text>
</comment>
<organism evidence="3 4">
    <name type="scientific">Mycolicibacterium canariasense</name>
    <name type="common">Mycobacterium canariasense</name>
    <dbReference type="NCBI Taxonomy" id="228230"/>
    <lineage>
        <taxon>Bacteria</taxon>
        <taxon>Bacillati</taxon>
        <taxon>Actinomycetota</taxon>
        <taxon>Actinomycetes</taxon>
        <taxon>Mycobacteriales</taxon>
        <taxon>Mycobacteriaceae</taxon>
        <taxon>Mycolicibacterium</taxon>
    </lineage>
</organism>
<evidence type="ECO:0000259" key="1">
    <source>
        <dbReference type="Pfam" id="PF13556"/>
    </source>
</evidence>
<feature type="domain" description="PucR C-terminal helix-turn-helix" evidence="1">
    <location>
        <begin position="361"/>
        <end position="417"/>
    </location>
</feature>
<dbReference type="PANTHER" id="PTHR33744">
    <property type="entry name" value="CARBOHYDRATE DIACID REGULATOR"/>
    <property type="match status" value="1"/>
</dbReference>
<dbReference type="RefSeq" id="WP_062655063.1">
    <property type="nucleotide sequence ID" value="NZ_BCSY01000021.1"/>
</dbReference>
<reference evidence="4" key="1">
    <citation type="journal article" date="2016" name="Genome Announc.">
        <title>Draft Genome Sequences of Five Rapidly Growing Mycobacterium Species, M. thermoresistibile, M. fortuitum subsp. acetamidolyticum, M. canariasense, M. brisbanense, and M. novocastrense.</title>
        <authorList>
            <person name="Katahira K."/>
            <person name="Ogura Y."/>
            <person name="Gotoh Y."/>
            <person name="Hayashi T."/>
        </authorList>
    </citation>
    <scope>NUCLEOTIDE SEQUENCE [LARGE SCALE GENOMIC DNA]</scope>
    <source>
        <strain evidence="4">JCM15298</strain>
    </source>
</reference>
<feature type="domain" description="RsbT co-antagonist protein RsbRD N-terminal" evidence="2">
    <location>
        <begin position="48"/>
        <end position="183"/>
    </location>
</feature>
<dbReference type="PANTHER" id="PTHR33744:SF1">
    <property type="entry name" value="DNA-BINDING TRANSCRIPTIONAL ACTIVATOR ADER"/>
    <property type="match status" value="1"/>
</dbReference>
<dbReference type="InterPro" id="IPR051448">
    <property type="entry name" value="CdaR-like_regulators"/>
</dbReference>
<protein>
    <submittedName>
        <fullName evidence="3">Uncharacterized protein</fullName>
    </submittedName>
</protein>
<dbReference type="STRING" id="228230.RMCC_0632"/>
<dbReference type="Gene3D" id="1.10.10.2840">
    <property type="entry name" value="PucR C-terminal helix-turn-helix domain"/>
    <property type="match status" value="1"/>
</dbReference>
<dbReference type="InterPro" id="IPR025736">
    <property type="entry name" value="PucR_C-HTH_dom"/>
</dbReference>
<dbReference type="AlphaFoldDB" id="A0A100W8T9"/>
<keyword evidence="4" id="KW-1185">Reference proteome</keyword>
<dbReference type="InterPro" id="IPR025751">
    <property type="entry name" value="RsbRD_N_dom"/>
</dbReference>
<dbReference type="InterPro" id="IPR042070">
    <property type="entry name" value="PucR_C-HTH_sf"/>
</dbReference>
<dbReference type="EMBL" id="BCSY01000021">
    <property type="protein sequence ID" value="GAS93666.1"/>
    <property type="molecule type" value="Genomic_DNA"/>
</dbReference>
<accession>A0A100W8T9</accession>
<name>A0A100W8T9_MYCCR</name>